<reference evidence="1" key="1">
    <citation type="submission" date="2021-01" db="EMBL/GenBank/DDBJ databases">
        <authorList>
            <person name="Corre E."/>
            <person name="Pelletier E."/>
            <person name="Niang G."/>
            <person name="Scheremetjew M."/>
            <person name="Finn R."/>
            <person name="Kale V."/>
            <person name="Holt S."/>
            <person name="Cochrane G."/>
            <person name="Meng A."/>
            <person name="Brown T."/>
            <person name="Cohen L."/>
        </authorList>
    </citation>
    <scope>NUCLEOTIDE SEQUENCE</scope>
    <source>
        <strain evidence="1">DIVA3 518/3/11/1/6</strain>
    </source>
</reference>
<protein>
    <recommendedName>
        <fullName evidence="2">DUF4291 domain-containing protein</fullName>
    </recommendedName>
</protein>
<proteinExistence type="predicted"/>
<dbReference type="Pfam" id="PF14124">
    <property type="entry name" value="DUF4291"/>
    <property type="match status" value="1"/>
</dbReference>
<accession>A0A7S4MKA9</accession>
<name>A0A7S4MKA9_9EUKA</name>
<dbReference type="AlphaFoldDB" id="A0A7S4MKA9"/>
<sequence length="234" mass="27082">MRLRTEGYLEARKEWPGEGRHILAHFDDDSVVVYQAFPQEIAHYAAKNNCFTGAPGYSDSRMSWIKTNYLWMMYRSGWSQKKNQRHILAITLSREFFEEILRGAVLSHNVGEMTTDKRKKLFQKQVANGAVVRLQWDPDHHPSGAKLTRRAIQLGLKGKVQLQNQPGILRIDDITEWVRANTYRGDPAALVVPRERVYPVPEDIVPIIACSEYIPRRTISEHTKHEQESPEVLY</sequence>
<evidence type="ECO:0008006" key="2">
    <source>
        <dbReference type="Google" id="ProtNLM"/>
    </source>
</evidence>
<gene>
    <name evidence="1" type="ORF">VSP0166_LOCUS11548</name>
</gene>
<dbReference type="PANTHER" id="PTHR38567">
    <property type="entry name" value="DUF4291 DOMAIN-CONTAINING PROTEIN"/>
    <property type="match status" value="1"/>
</dbReference>
<evidence type="ECO:0000313" key="1">
    <source>
        <dbReference type="EMBL" id="CAE2227105.1"/>
    </source>
</evidence>
<dbReference type="InterPro" id="IPR025633">
    <property type="entry name" value="DUF4291"/>
</dbReference>
<dbReference type="PANTHER" id="PTHR38567:SF1">
    <property type="entry name" value="DUF4291 DOMAIN-CONTAINING PROTEIN"/>
    <property type="match status" value="1"/>
</dbReference>
<organism evidence="1">
    <name type="scientific">Vannella robusta</name>
    <dbReference type="NCBI Taxonomy" id="1487602"/>
    <lineage>
        <taxon>Eukaryota</taxon>
        <taxon>Amoebozoa</taxon>
        <taxon>Discosea</taxon>
        <taxon>Flabellinia</taxon>
        <taxon>Vannellidae</taxon>
        <taxon>Vannella</taxon>
    </lineage>
</organism>
<dbReference type="EMBL" id="HBKP01016300">
    <property type="protein sequence ID" value="CAE2227105.1"/>
    <property type="molecule type" value="Transcribed_RNA"/>
</dbReference>